<dbReference type="PANTHER" id="PTHR24205">
    <property type="entry name" value="FOUR AND A HALF LIM DOMAINS PROTEIN"/>
    <property type="match status" value="1"/>
</dbReference>
<evidence type="ECO:0000313" key="8">
    <source>
        <dbReference type="EMBL" id="KAG2224941.1"/>
    </source>
</evidence>
<dbReference type="OrthoDB" id="1112565at2759"/>
<feature type="domain" description="LIM zinc-binding" evidence="7">
    <location>
        <begin position="282"/>
        <end position="344"/>
    </location>
</feature>
<dbReference type="SMART" id="SM00132">
    <property type="entry name" value="LIM"/>
    <property type="match status" value="4"/>
</dbReference>
<keyword evidence="1 5" id="KW-0479">Metal-binding</keyword>
<feature type="region of interest" description="Disordered" evidence="6">
    <location>
        <begin position="38"/>
        <end position="70"/>
    </location>
</feature>
<evidence type="ECO:0000256" key="5">
    <source>
        <dbReference type="PROSITE-ProRule" id="PRU00125"/>
    </source>
</evidence>
<dbReference type="PROSITE" id="PS00478">
    <property type="entry name" value="LIM_DOMAIN_1"/>
    <property type="match status" value="3"/>
</dbReference>
<feature type="domain" description="LIM zinc-binding" evidence="7">
    <location>
        <begin position="345"/>
        <end position="408"/>
    </location>
</feature>
<dbReference type="GO" id="GO:0003712">
    <property type="term" value="F:transcription coregulator activity"/>
    <property type="evidence" value="ECO:0007669"/>
    <property type="project" value="TreeGrafter"/>
</dbReference>
<accession>A0A8H7SB26</accession>
<evidence type="ECO:0000259" key="7">
    <source>
        <dbReference type="PROSITE" id="PS50023"/>
    </source>
</evidence>
<dbReference type="InterPro" id="IPR001781">
    <property type="entry name" value="Znf_LIM"/>
</dbReference>
<dbReference type="Proteomes" id="UP000646827">
    <property type="component" value="Unassembled WGS sequence"/>
</dbReference>
<dbReference type="PROSITE" id="PS50023">
    <property type="entry name" value="LIM_DOMAIN_2"/>
    <property type="match status" value="4"/>
</dbReference>
<protein>
    <recommendedName>
        <fullName evidence="7">LIM zinc-binding domain-containing protein</fullName>
    </recommendedName>
</protein>
<feature type="compositionally biased region" description="Low complexity" evidence="6">
    <location>
        <begin position="61"/>
        <end position="70"/>
    </location>
</feature>
<dbReference type="AlphaFoldDB" id="A0A8H7SB26"/>
<keyword evidence="9" id="KW-1185">Reference proteome</keyword>
<dbReference type="Pfam" id="PF00412">
    <property type="entry name" value="LIM"/>
    <property type="match status" value="4"/>
</dbReference>
<name>A0A8H7SB26_9FUNG</name>
<comment type="caution">
    <text evidence="8">The sequence shown here is derived from an EMBL/GenBank/DDBJ whole genome shotgun (WGS) entry which is preliminary data.</text>
</comment>
<proteinExistence type="predicted"/>
<feature type="domain" description="LIM zinc-binding" evidence="7">
    <location>
        <begin position="409"/>
        <end position="467"/>
    </location>
</feature>
<evidence type="ECO:0000256" key="4">
    <source>
        <dbReference type="ARBA" id="ARBA00023038"/>
    </source>
</evidence>
<reference evidence="8 9" key="1">
    <citation type="submission" date="2020-12" db="EMBL/GenBank/DDBJ databases">
        <title>Metabolic potential, ecology and presence of endohyphal bacteria is reflected in genomic diversity of Mucoromycotina.</title>
        <authorList>
            <person name="Muszewska A."/>
            <person name="Okrasinska A."/>
            <person name="Steczkiewicz K."/>
            <person name="Drgas O."/>
            <person name="Orlowska M."/>
            <person name="Perlinska-Lenart U."/>
            <person name="Aleksandrzak-Piekarczyk T."/>
            <person name="Szatraj K."/>
            <person name="Zielenkiewicz U."/>
            <person name="Pilsyk S."/>
            <person name="Malc E."/>
            <person name="Mieczkowski P."/>
            <person name="Kruszewska J.S."/>
            <person name="Biernat P."/>
            <person name="Pawlowska J."/>
        </authorList>
    </citation>
    <scope>NUCLEOTIDE SEQUENCE [LARGE SCALE GENOMIC DNA]</scope>
    <source>
        <strain evidence="8 9">CBS 142.35</strain>
    </source>
</reference>
<organism evidence="8 9">
    <name type="scientific">Circinella minor</name>
    <dbReference type="NCBI Taxonomy" id="1195481"/>
    <lineage>
        <taxon>Eukaryota</taxon>
        <taxon>Fungi</taxon>
        <taxon>Fungi incertae sedis</taxon>
        <taxon>Mucoromycota</taxon>
        <taxon>Mucoromycotina</taxon>
        <taxon>Mucoromycetes</taxon>
        <taxon>Mucorales</taxon>
        <taxon>Lichtheimiaceae</taxon>
        <taxon>Circinella</taxon>
    </lineage>
</organism>
<dbReference type="GO" id="GO:0005634">
    <property type="term" value="C:nucleus"/>
    <property type="evidence" value="ECO:0007669"/>
    <property type="project" value="TreeGrafter"/>
</dbReference>
<dbReference type="CDD" id="cd08368">
    <property type="entry name" value="LIM"/>
    <property type="match status" value="1"/>
</dbReference>
<dbReference type="EMBL" id="JAEPRB010000035">
    <property type="protein sequence ID" value="KAG2224941.1"/>
    <property type="molecule type" value="Genomic_DNA"/>
</dbReference>
<keyword evidence="2" id="KW-0677">Repeat</keyword>
<feature type="domain" description="LIM zinc-binding" evidence="7">
    <location>
        <begin position="219"/>
        <end position="280"/>
    </location>
</feature>
<evidence type="ECO:0000256" key="2">
    <source>
        <dbReference type="ARBA" id="ARBA00022737"/>
    </source>
</evidence>
<feature type="region of interest" description="Disordered" evidence="6">
    <location>
        <begin position="91"/>
        <end position="131"/>
    </location>
</feature>
<feature type="region of interest" description="Disordered" evidence="6">
    <location>
        <begin position="162"/>
        <end position="199"/>
    </location>
</feature>
<keyword evidence="3 5" id="KW-0862">Zinc</keyword>
<dbReference type="SUPFAM" id="SSF57716">
    <property type="entry name" value="Glucocorticoid receptor-like (DNA-binding domain)"/>
    <property type="match status" value="3"/>
</dbReference>
<dbReference type="Gene3D" id="2.10.110.10">
    <property type="entry name" value="Cysteine Rich Protein"/>
    <property type="match status" value="4"/>
</dbReference>
<evidence type="ECO:0000256" key="1">
    <source>
        <dbReference type="ARBA" id="ARBA00022723"/>
    </source>
</evidence>
<evidence type="ECO:0000256" key="6">
    <source>
        <dbReference type="SAM" id="MobiDB-lite"/>
    </source>
</evidence>
<evidence type="ECO:0000256" key="3">
    <source>
        <dbReference type="ARBA" id="ARBA00022833"/>
    </source>
</evidence>
<keyword evidence="4 5" id="KW-0440">LIM domain</keyword>
<dbReference type="GO" id="GO:0046872">
    <property type="term" value="F:metal ion binding"/>
    <property type="evidence" value="ECO:0007669"/>
    <property type="project" value="UniProtKB-KW"/>
</dbReference>
<evidence type="ECO:0000313" key="9">
    <source>
        <dbReference type="Proteomes" id="UP000646827"/>
    </source>
</evidence>
<feature type="compositionally biased region" description="Polar residues" evidence="6">
    <location>
        <begin position="91"/>
        <end position="110"/>
    </location>
</feature>
<gene>
    <name evidence="8" type="ORF">INT45_010890</name>
</gene>
<dbReference type="PANTHER" id="PTHR24205:SF16">
    <property type="entry name" value="GH01042P-RELATED"/>
    <property type="match status" value="1"/>
</dbReference>
<sequence length="475" mass="54456">MADTRISKILPTVNCSDCGKAVHVREIADHVCDSVPPPMPSLPPLAVDTSPSTIRTRKQSNKSLDSSSPLSGSKFNFQFWTGKAKDTFKNATTLGNNHTKKTTTTAQSPNGYEHAITTPSTYEHQERDRKMSLTQSNYQEKTWLPDDDELLSPAFDFTPPFAQYSRKNSTSPAPPTSLINKYNKKQPSRSISSDEASPVTPRAAVANDFYNSPPLPPLRRCARCHRDIIKEHAIPVNDDLYHSQCYSCFTCRNRLDPRRQPLEYQGRIYCDIDYTMMVQQSPSCATCHQPIAPHVRPTRALGRYYHPEHIRCSHCNKPVDPEMTGLVERKGKIFCRPDFNLLYLPKCRACGRAVEKEAVSAADGKLKGKWHKHCFRCHECHCAFPNNRFYVYKNAPYCRRDYHKMNNSLCKGCDDPVEGRCAQTAEGWRFHPNCFTCYRCQCLITDVYYMSEGRIYCPRDKQNRSERRQTYFQDL</sequence>